<dbReference type="AlphaFoldDB" id="X0HYN8"/>
<proteinExistence type="predicted"/>
<organism evidence="1">
    <name type="scientific">Fusarium oxysporum f. sp. conglutinans race 2 54008</name>
    <dbReference type="NCBI Taxonomy" id="1089457"/>
    <lineage>
        <taxon>Eukaryota</taxon>
        <taxon>Fungi</taxon>
        <taxon>Dikarya</taxon>
        <taxon>Ascomycota</taxon>
        <taxon>Pezizomycotina</taxon>
        <taxon>Sordariomycetes</taxon>
        <taxon>Hypocreomycetidae</taxon>
        <taxon>Hypocreales</taxon>
        <taxon>Nectriaceae</taxon>
        <taxon>Fusarium</taxon>
        <taxon>Fusarium oxysporum species complex</taxon>
    </lineage>
</organism>
<reference evidence="1" key="1">
    <citation type="submission" date="2011-11" db="EMBL/GenBank/DDBJ databases">
        <title>The Genome Sequence of Fusarium oxysporum PHW808.</title>
        <authorList>
            <consortium name="The Broad Institute Genome Sequencing Platform"/>
            <person name="Ma L.-J."/>
            <person name="Gale L.R."/>
            <person name="Schwartz D.C."/>
            <person name="Zhou S."/>
            <person name="Corby-Kistler H."/>
            <person name="Young S.K."/>
            <person name="Zeng Q."/>
            <person name="Gargeya S."/>
            <person name="Fitzgerald M."/>
            <person name="Haas B."/>
            <person name="Abouelleil A."/>
            <person name="Alvarado L."/>
            <person name="Arachchi H.M."/>
            <person name="Berlin A."/>
            <person name="Brown A."/>
            <person name="Chapman S.B."/>
            <person name="Chen Z."/>
            <person name="Dunbar C."/>
            <person name="Freedman E."/>
            <person name="Gearin G."/>
            <person name="Goldberg J."/>
            <person name="Griggs A."/>
            <person name="Gujja S."/>
            <person name="Heiman D."/>
            <person name="Howarth C."/>
            <person name="Larson L."/>
            <person name="Lui A."/>
            <person name="MacDonald P.J.P."/>
            <person name="Montmayeur A."/>
            <person name="Murphy C."/>
            <person name="Neiman D."/>
            <person name="Pearson M."/>
            <person name="Priest M."/>
            <person name="Roberts A."/>
            <person name="Saif S."/>
            <person name="Shea T."/>
            <person name="Shenoy N."/>
            <person name="Sisk P."/>
            <person name="Stolte C."/>
            <person name="Sykes S."/>
            <person name="Wortman J."/>
            <person name="Nusbaum C."/>
            <person name="Birren B."/>
        </authorList>
    </citation>
    <scope>NUCLEOTIDE SEQUENCE [LARGE SCALE GENOMIC DNA]</scope>
    <source>
        <strain evidence="1">54008</strain>
    </source>
</reference>
<accession>X0HYN8</accession>
<dbReference type="Proteomes" id="UP000030676">
    <property type="component" value="Unassembled WGS sequence"/>
</dbReference>
<sequence length="116" mass="12669">MPILFAPSPGPSGFHFPFPRPNRPRFPPGIHHSPPILFPRTLTTVHTNLMSELAGGVFGSLISLQSWGLSIALPSESGDRLLSIQFPSQRILVGVQTAERSITIPKGERDLLVFSM</sequence>
<dbReference type="HOGENOM" id="CLU_2096962_0_0_1"/>
<protein>
    <submittedName>
        <fullName evidence="1">Uncharacterized protein</fullName>
    </submittedName>
</protein>
<dbReference type="EMBL" id="JH658822">
    <property type="protein sequence ID" value="EXL81673.1"/>
    <property type="molecule type" value="Genomic_DNA"/>
</dbReference>
<evidence type="ECO:0000313" key="1">
    <source>
        <dbReference type="EMBL" id="EXL81673.1"/>
    </source>
</evidence>
<gene>
    <name evidence="1" type="ORF">FOPG_05035</name>
</gene>
<name>X0HYN8_FUSOX</name>
<reference evidence="1" key="2">
    <citation type="submission" date="2012-05" db="EMBL/GenBank/DDBJ databases">
        <title>The Genome Annotation of Fusarium oxysporum PHW808.</title>
        <authorList>
            <consortium name="The Broad Institute Genomics Platform"/>
            <person name="Ma L.-J."/>
            <person name="Corby-Kistler H."/>
            <person name="Broz K."/>
            <person name="Gale L.R."/>
            <person name="Jonkers W."/>
            <person name="O'Donnell K."/>
            <person name="Ploetz R."/>
            <person name="Steinberg C."/>
            <person name="Schwartz D.C."/>
            <person name="VanEtten H."/>
            <person name="Zhou S."/>
            <person name="Young S.K."/>
            <person name="Zeng Q."/>
            <person name="Gargeya S."/>
            <person name="Fitzgerald M."/>
            <person name="Abouelleil A."/>
            <person name="Alvarado L."/>
            <person name="Chapman S.B."/>
            <person name="Gainer-Dewar J."/>
            <person name="Goldberg J."/>
            <person name="Griggs A."/>
            <person name="Gujja S."/>
            <person name="Hansen M."/>
            <person name="Howarth C."/>
            <person name="Imamovic A."/>
            <person name="Ireland A."/>
            <person name="Larimer J."/>
            <person name="McCowan C."/>
            <person name="Murphy C."/>
            <person name="Pearson M."/>
            <person name="Poon T.W."/>
            <person name="Priest M."/>
            <person name="Roberts A."/>
            <person name="Saif S."/>
            <person name="Shea T."/>
            <person name="Sykes S."/>
            <person name="Wortman J."/>
            <person name="Nusbaum C."/>
            <person name="Birren B."/>
        </authorList>
    </citation>
    <scope>NUCLEOTIDE SEQUENCE</scope>
    <source>
        <strain evidence="1">54008</strain>
    </source>
</reference>